<dbReference type="EMBL" id="CP033578">
    <property type="protein sequence ID" value="AYV23635.1"/>
    <property type="molecule type" value="Genomic_DNA"/>
</dbReference>
<dbReference type="PROSITE" id="PS51257">
    <property type="entry name" value="PROKAR_LIPOPROTEIN"/>
    <property type="match status" value="1"/>
</dbReference>
<gene>
    <name evidence="1" type="ORF">ECB94_20335</name>
</gene>
<name>A0A3G4VGY7_9VIBR</name>
<evidence type="ECO:0008006" key="3">
    <source>
        <dbReference type="Google" id="ProtNLM"/>
    </source>
</evidence>
<sequence>MKNKLLITMLGSAVSLVGCNYSDDGYFDAHNNQGSQHSNSHTGRAINEKSFSTQYEVSPAQLPRVDITPRDITPIATPDTFAFSEMKIEQKGVDALLTNSTPQPVNRFIARIGDDQRLVTIVLDQEIPAYSQARLTSGTTTLEHIKVVNQMRLFTPEVTMSGEDCSLKSPGQACYATPTKEQRQVYETMLTNMHNSFNRKSFLDNLNKYFATPEECQKYDCKSWTDKKLSYSEMAFLKYGSKGHRLSMRVMTAHYAAHGMGGGTSPDITKALSNRGGWASAWWEVVDPTVDSNRPYTNEAYNVIWHEVAHAYGFSHESGMTYGAQASWAWSAITGDKYGKGESYMETHVTEHDRKNVTEMKLPSVLIEKKTLAKNEVMLTFSRPVGEDEDDTIDVDFLSASEVSFQSSYSKGTNSVVLNFSKLPEAPLYVRAKGKEDDYMGTILIQKDDLIPSKTYRIGDTNYKVLADELLNYKANAWDIRNTCKSYGGILAEKAEYQKLWDFLGAHQLIAELTKKVFLSRDEPHGYRIWQLTFGDNAMDAVEVPMGDQLGESRGIVCLSKRFN</sequence>
<evidence type="ECO:0000313" key="2">
    <source>
        <dbReference type="Proteomes" id="UP000279760"/>
    </source>
</evidence>
<accession>A0A3G4VGY7</accession>
<protein>
    <recommendedName>
        <fullName evidence="3">Lipoprotein</fullName>
    </recommendedName>
</protein>
<organism evidence="1 2">
    <name type="scientific">Vibrio mediterranei</name>
    <dbReference type="NCBI Taxonomy" id="689"/>
    <lineage>
        <taxon>Bacteria</taxon>
        <taxon>Pseudomonadati</taxon>
        <taxon>Pseudomonadota</taxon>
        <taxon>Gammaproteobacteria</taxon>
        <taxon>Vibrionales</taxon>
        <taxon>Vibrionaceae</taxon>
        <taxon>Vibrio</taxon>
    </lineage>
</organism>
<dbReference type="AlphaFoldDB" id="A0A3G4VGY7"/>
<evidence type="ECO:0000313" key="1">
    <source>
        <dbReference type="EMBL" id="AYV23635.1"/>
    </source>
</evidence>
<dbReference type="RefSeq" id="WP_124941541.1">
    <property type="nucleotide sequence ID" value="NZ_CP033578.1"/>
</dbReference>
<reference evidence="1 2" key="1">
    <citation type="submission" date="2018-11" db="EMBL/GenBank/DDBJ databases">
        <title>Complete Genome Sequence of Vbrio mediterranei 117-T6: a Potential Pathogen Bacteria Isolated from the Conchocelis of Pyropia.</title>
        <authorList>
            <person name="Liu Q."/>
        </authorList>
    </citation>
    <scope>NUCLEOTIDE SEQUENCE [LARGE SCALE GENOMIC DNA]</scope>
    <source>
        <strain evidence="1 2">117-T6</strain>
    </source>
</reference>
<proteinExistence type="predicted"/>
<dbReference type="Proteomes" id="UP000279760">
    <property type="component" value="Chromosome 2"/>
</dbReference>